<organism evidence="1 2">
    <name type="scientific">Chitinophaga skermanii</name>
    <dbReference type="NCBI Taxonomy" id="331697"/>
    <lineage>
        <taxon>Bacteria</taxon>
        <taxon>Pseudomonadati</taxon>
        <taxon>Bacteroidota</taxon>
        <taxon>Chitinophagia</taxon>
        <taxon>Chitinophagales</taxon>
        <taxon>Chitinophagaceae</taxon>
        <taxon>Chitinophaga</taxon>
    </lineage>
</organism>
<dbReference type="Proteomes" id="UP000249547">
    <property type="component" value="Unassembled WGS sequence"/>
</dbReference>
<name>A0A327QSA7_9BACT</name>
<comment type="caution">
    <text evidence="1">The sequence shown here is derived from an EMBL/GenBank/DDBJ whole genome shotgun (WGS) entry which is preliminary data.</text>
</comment>
<proteinExistence type="predicted"/>
<evidence type="ECO:0000313" key="1">
    <source>
        <dbReference type="EMBL" id="RAJ06838.1"/>
    </source>
</evidence>
<protein>
    <submittedName>
        <fullName evidence="1">Uncharacterized protein</fullName>
    </submittedName>
</protein>
<dbReference type="EMBL" id="QLLL01000003">
    <property type="protein sequence ID" value="RAJ06838.1"/>
    <property type="molecule type" value="Genomic_DNA"/>
</dbReference>
<dbReference type="RefSeq" id="WP_111597422.1">
    <property type="nucleotide sequence ID" value="NZ_QLLL01000003.1"/>
</dbReference>
<gene>
    <name evidence="1" type="ORF">LX64_01965</name>
</gene>
<reference evidence="1 2" key="1">
    <citation type="submission" date="2018-06" db="EMBL/GenBank/DDBJ databases">
        <title>Genomic Encyclopedia of Archaeal and Bacterial Type Strains, Phase II (KMG-II): from individual species to whole genera.</title>
        <authorList>
            <person name="Goeker M."/>
        </authorList>
    </citation>
    <scope>NUCLEOTIDE SEQUENCE [LARGE SCALE GENOMIC DNA]</scope>
    <source>
        <strain evidence="1 2">DSM 23857</strain>
    </source>
</reference>
<keyword evidence="2" id="KW-1185">Reference proteome</keyword>
<sequence>MPTRKKGMFIAIASIFCLGAAYFGYNAFAKHQHQAELTEKGVKANAIVQAFDANAGTVTVSYSIKGKKFELVESVDTGYIQVKKGEQYELLYLPEHPEVAKINFFKPVYVYGFTVASTYPDYIKPDLSKNSVRFGYQIKDVTYERVQPIPSGVIIDTSLMYMVHFYTDQPAVGYLDLK</sequence>
<accession>A0A327QSA7</accession>
<dbReference type="AlphaFoldDB" id="A0A327QSA7"/>
<evidence type="ECO:0000313" key="2">
    <source>
        <dbReference type="Proteomes" id="UP000249547"/>
    </source>
</evidence>